<evidence type="ECO:0000313" key="9">
    <source>
        <dbReference type="EMBL" id="MFC5531264.1"/>
    </source>
</evidence>
<accession>A0ABW0R7F8</accession>
<sequence>MGRYDAGIWIRVLGTALSTITGFMIRPFLVLYLFDKMEGSVMLPMLVVALQPLCGMIVSWTGGGLSDRYGRKPIMFAALLLQMCSMLGYVFSDELWHYALFSIVNGIGSALYMPAANAQITDMVPEERRAEVFALMHTAFNVGAAVGPAIGLFMFKWNASAVFLISAGMFVFYALLVAIKLKETAPMLGNKDRKQRAKAQVKFKWALHKPLLQLTLLGLPIGMLYAQVETTLPIHLQTSFEHYKSVFAALLSFNGIMVILLQIWIARRTEAIASRIVIGASNALLVIVALGYGYSEVVLMLFLSEFVFTIGEMLYGPHYQKTLSILAPPEQRGFYFSVNGASVLMAKGIGPLLGGWLLTATNGETLFTALAIVIGVSGYMQYRVVRKITA</sequence>
<evidence type="ECO:0000256" key="7">
    <source>
        <dbReference type="SAM" id="Phobius"/>
    </source>
</evidence>
<feature type="transmembrane region" description="Helical" evidence="7">
    <location>
        <begin position="40"/>
        <end position="62"/>
    </location>
</feature>
<feature type="transmembrane region" description="Helical" evidence="7">
    <location>
        <begin position="132"/>
        <end position="155"/>
    </location>
</feature>
<evidence type="ECO:0000256" key="1">
    <source>
        <dbReference type="ARBA" id="ARBA00004651"/>
    </source>
</evidence>
<evidence type="ECO:0000256" key="3">
    <source>
        <dbReference type="ARBA" id="ARBA00022475"/>
    </source>
</evidence>
<feature type="transmembrane region" description="Helical" evidence="7">
    <location>
        <begin position="246"/>
        <end position="265"/>
    </location>
</feature>
<proteinExistence type="predicted"/>
<evidence type="ECO:0000259" key="8">
    <source>
        <dbReference type="PROSITE" id="PS50850"/>
    </source>
</evidence>
<keyword evidence="2" id="KW-0813">Transport</keyword>
<dbReference type="RefSeq" id="WP_378113219.1">
    <property type="nucleotide sequence ID" value="NZ_JBHSNC010000052.1"/>
</dbReference>
<evidence type="ECO:0000256" key="4">
    <source>
        <dbReference type="ARBA" id="ARBA00022692"/>
    </source>
</evidence>
<dbReference type="PROSITE" id="PS50850">
    <property type="entry name" value="MFS"/>
    <property type="match status" value="1"/>
</dbReference>
<protein>
    <submittedName>
        <fullName evidence="9">MDR family MFS transporter</fullName>
    </submittedName>
</protein>
<feature type="transmembrane region" description="Helical" evidence="7">
    <location>
        <begin position="365"/>
        <end position="382"/>
    </location>
</feature>
<dbReference type="PANTHER" id="PTHR43414:SF1">
    <property type="entry name" value="PEPTIDE PERMEASE"/>
    <property type="match status" value="1"/>
</dbReference>
<evidence type="ECO:0000313" key="10">
    <source>
        <dbReference type="Proteomes" id="UP001596108"/>
    </source>
</evidence>
<evidence type="ECO:0000256" key="2">
    <source>
        <dbReference type="ARBA" id="ARBA00022448"/>
    </source>
</evidence>
<dbReference type="EMBL" id="JBHSNC010000052">
    <property type="protein sequence ID" value="MFC5531264.1"/>
    <property type="molecule type" value="Genomic_DNA"/>
</dbReference>
<feature type="transmembrane region" description="Helical" evidence="7">
    <location>
        <begin position="161"/>
        <end position="182"/>
    </location>
</feature>
<dbReference type="InterPro" id="IPR036259">
    <property type="entry name" value="MFS_trans_sf"/>
</dbReference>
<dbReference type="InterPro" id="IPR020846">
    <property type="entry name" value="MFS_dom"/>
</dbReference>
<dbReference type="SUPFAM" id="SSF103473">
    <property type="entry name" value="MFS general substrate transporter"/>
    <property type="match status" value="1"/>
</dbReference>
<dbReference type="InterPro" id="IPR005829">
    <property type="entry name" value="Sugar_transporter_CS"/>
</dbReference>
<feature type="transmembrane region" description="Helical" evidence="7">
    <location>
        <begin position="12"/>
        <end position="34"/>
    </location>
</feature>
<dbReference type="Proteomes" id="UP001596108">
    <property type="component" value="Unassembled WGS sequence"/>
</dbReference>
<evidence type="ECO:0000256" key="6">
    <source>
        <dbReference type="ARBA" id="ARBA00023136"/>
    </source>
</evidence>
<dbReference type="Pfam" id="PF07690">
    <property type="entry name" value="MFS_1"/>
    <property type="match status" value="1"/>
</dbReference>
<keyword evidence="3" id="KW-1003">Cell membrane</keyword>
<keyword evidence="6 7" id="KW-0472">Membrane</keyword>
<keyword evidence="4 7" id="KW-0812">Transmembrane</keyword>
<keyword evidence="5 7" id="KW-1133">Transmembrane helix</keyword>
<feature type="transmembrane region" description="Helical" evidence="7">
    <location>
        <begin position="203"/>
        <end position="226"/>
    </location>
</feature>
<dbReference type="PROSITE" id="PS00216">
    <property type="entry name" value="SUGAR_TRANSPORT_1"/>
    <property type="match status" value="1"/>
</dbReference>
<feature type="transmembrane region" description="Helical" evidence="7">
    <location>
        <begin position="98"/>
        <end position="120"/>
    </location>
</feature>
<reference evidence="10" key="1">
    <citation type="journal article" date="2019" name="Int. J. Syst. Evol. Microbiol.">
        <title>The Global Catalogue of Microorganisms (GCM) 10K type strain sequencing project: providing services to taxonomists for standard genome sequencing and annotation.</title>
        <authorList>
            <consortium name="The Broad Institute Genomics Platform"/>
            <consortium name="The Broad Institute Genome Sequencing Center for Infectious Disease"/>
            <person name="Wu L."/>
            <person name="Ma J."/>
        </authorList>
    </citation>
    <scope>NUCLEOTIDE SEQUENCE [LARGE SCALE GENOMIC DNA]</scope>
    <source>
        <strain evidence="10">CGMCC 1.18578</strain>
    </source>
</reference>
<dbReference type="PANTHER" id="PTHR43414">
    <property type="entry name" value="MULTIDRUG RESISTANCE PROTEIN MDTG"/>
    <property type="match status" value="1"/>
</dbReference>
<organism evidence="9 10">
    <name type="scientific">Cohnella yongneupensis</name>
    <dbReference type="NCBI Taxonomy" id="425006"/>
    <lineage>
        <taxon>Bacteria</taxon>
        <taxon>Bacillati</taxon>
        <taxon>Bacillota</taxon>
        <taxon>Bacilli</taxon>
        <taxon>Bacillales</taxon>
        <taxon>Paenibacillaceae</taxon>
        <taxon>Cohnella</taxon>
    </lineage>
</organism>
<keyword evidence="10" id="KW-1185">Reference proteome</keyword>
<dbReference type="InterPro" id="IPR011701">
    <property type="entry name" value="MFS"/>
</dbReference>
<evidence type="ECO:0000256" key="5">
    <source>
        <dbReference type="ARBA" id="ARBA00022989"/>
    </source>
</evidence>
<feature type="domain" description="Major facilitator superfamily (MFS) profile" evidence="8">
    <location>
        <begin position="1"/>
        <end position="389"/>
    </location>
</feature>
<comment type="caution">
    <text evidence="9">The sequence shown here is derived from an EMBL/GenBank/DDBJ whole genome shotgun (WGS) entry which is preliminary data.</text>
</comment>
<dbReference type="Gene3D" id="1.20.1250.20">
    <property type="entry name" value="MFS general substrate transporter like domains"/>
    <property type="match status" value="1"/>
</dbReference>
<comment type="subcellular location">
    <subcellularLocation>
        <location evidence="1">Cell membrane</location>
        <topology evidence="1">Multi-pass membrane protein</topology>
    </subcellularLocation>
</comment>
<feature type="transmembrane region" description="Helical" evidence="7">
    <location>
        <begin position="74"/>
        <end position="92"/>
    </location>
</feature>
<feature type="transmembrane region" description="Helical" evidence="7">
    <location>
        <begin position="272"/>
        <end position="292"/>
    </location>
</feature>
<gene>
    <name evidence="9" type="ORF">ACFPQ4_17735</name>
</gene>
<name>A0ABW0R7F8_9BACL</name>
<dbReference type="CDD" id="cd17329">
    <property type="entry name" value="MFS_MdtH_MDR_like"/>
    <property type="match status" value="1"/>
</dbReference>